<organism evidence="2 3">
    <name type="scientific">Fusarium oligoseptatum</name>
    <dbReference type="NCBI Taxonomy" id="2604345"/>
    <lineage>
        <taxon>Eukaryota</taxon>
        <taxon>Fungi</taxon>
        <taxon>Dikarya</taxon>
        <taxon>Ascomycota</taxon>
        <taxon>Pezizomycotina</taxon>
        <taxon>Sordariomycetes</taxon>
        <taxon>Hypocreomycetidae</taxon>
        <taxon>Hypocreales</taxon>
        <taxon>Nectriaceae</taxon>
        <taxon>Fusarium</taxon>
        <taxon>Fusarium solani species complex</taxon>
    </lineage>
</organism>
<keyword evidence="3" id="KW-1185">Reference proteome</keyword>
<name>A0A428RCM4_9HYPO</name>
<dbReference type="STRING" id="1325735.A0A428RCM4"/>
<evidence type="ECO:0000313" key="3">
    <source>
        <dbReference type="Proteomes" id="UP000287144"/>
    </source>
</evidence>
<proteinExistence type="predicted"/>
<feature type="non-terminal residue" evidence="2">
    <location>
        <position position="1"/>
    </location>
</feature>
<gene>
    <name evidence="2" type="ORF">CEP52_017862</name>
</gene>
<comment type="caution">
    <text evidence="2">The sequence shown here is derived from an EMBL/GenBank/DDBJ whole genome shotgun (WGS) entry which is preliminary data.</text>
</comment>
<feature type="region of interest" description="Disordered" evidence="1">
    <location>
        <begin position="270"/>
        <end position="295"/>
    </location>
</feature>
<evidence type="ECO:0000256" key="1">
    <source>
        <dbReference type="SAM" id="MobiDB-lite"/>
    </source>
</evidence>
<sequence>KKKLAGAENTTDPVVLFKFAILAHKLGVRSDMIGDILRQRPQAPVFEQPDNRSRPGILSEPAVYGKPTPCDLIQCKDSIFLPNLHGPATGQKLDFDYFFVQRSLYLDLMHLFPLNGIEKLLSSAVSEIEYHLLGGDFQSTAEHEGVQEVERTLSQLQEEARRLKSNIEGQEAEKRVLELKVESLRRQVEQEGKKLESTRREAESELRDLTGTRQSRIQRGDQEVTLLESRKQDLESEIRQLTQQAKELRRRTHVHGITALGSQALASEIVQDESASSDNNQTHTGPLSSQPCQVGPNEDRLAAQVQVKSGKGPIEYLDIDMTEQELKAYLVECQRKGYKLFDG</sequence>
<dbReference type="EMBL" id="NKCK01001072">
    <property type="protein sequence ID" value="RSL75289.1"/>
    <property type="molecule type" value="Genomic_DNA"/>
</dbReference>
<feature type="region of interest" description="Disordered" evidence="1">
    <location>
        <begin position="188"/>
        <end position="217"/>
    </location>
</feature>
<dbReference type="Proteomes" id="UP000287144">
    <property type="component" value="Unassembled WGS sequence"/>
</dbReference>
<feature type="compositionally biased region" description="Polar residues" evidence="1">
    <location>
        <begin position="273"/>
        <end position="292"/>
    </location>
</feature>
<protein>
    <submittedName>
        <fullName evidence="2">Uncharacterized protein</fullName>
    </submittedName>
</protein>
<accession>A0A428RCM4</accession>
<feature type="non-terminal residue" evidence="2">
    <location>
        <position position="343"/>
    </location>
</feature>
<evidence type="ECO:0000313" key="2">
    <source>
        <dbReference type="EMBL" id="RSL75289.1"/>
    </source>
</evidence>
<dbReference type="AlphaFoldDB" id="A0A428RCM4"/>
<feature type="compositionally biased region" description="Basic and acidic residues" evidence="1">
    <location>
        <begin position="188"/>
        <end position="210"/>
    </location>
</feature>
<reference evidence="2 3" key="1">
    <citation type="submission" date="2017-06" db="EMBL/GenBank/DDBJ databases">
        <title>Comparative genomic analysis of Ambrosia Fusariam Clade fungi.</title>
        <authorList>
            <person name="Stajich J.E."/>
            <person name="Carrillo J."/>
            <person name="Kijimoto T."/>
            <person name="Eskalen A."/>
            <person name="O'Donnell K."/>
            <person name="Kasson M."/>
        </authorList>
    </citation>
    <scope>NUCLEOTIDE SEQUENCE [LARGE SCALE GENOMIC DNA]</scope>
    <source>
        <strain evidence="2 3">NRRL62579</strain>
    </source>
</reference>